<feature type="compositionally biased region" description="Basic and acidic residues" evidence="1">
    <location>
        <begin position="99"/>
        <end position="110"/>
    </location>
</feature>
<sequence length="212" mass="25184">MAAQNLLDDMSDSLSISVSDENVDDIDSILSQIPLLETEGQYTITDCAEESMIEEEEEEMKKRTEKEIEYSQCEKDEQRKERNIRNGKETMEEEDENVERELREKKRKNEMERREIDMKLRELTKKKNAEMEEKKKAAELLRYRKYPENSASYLLRELEKRAREARYTVMQAQRNSTKMDKLVSDARQHLNMLTCRRVAEEQKEKNSNGASQ</sequence>
<feature type="region of interest" description="Disordered" evidence="1">
    <location>
        <begin position="52"/>
        <end position="110"/>
    </location>
</feature>
<dbReference type="AlphaFoldDB" id="A0AAD5KQA5"/>
<dbReference type="EMBL" id="WJBH02000006">
    <property type="protein sequence ID" value="KAI9557214.1"/>
    <property type="molecule type" value="Genomic_DNA"/>
</dbReference>
<comment type="caution">
    <text evidence="2">The sequence shown here is derived from an EMBL/GenBank/DDBJ whole genome shotgun (WGS) entry which is preliminary data.</text>
</comment>
<proteinExistence type="predicted"/>
<gene>
    <name evidence="2" type="ORF">GHT06_017032</name>
</gene>
<dbReference type="Proteomes" id="UP000820818">
    <property type="component" value="Linkage Group LG6"/>
</dbReference>
<reference evidence="2 3" key="1">
    <citation type="submission" date="2022-05" db="EMBL/GenBank/DDBJ databases">
        <title>A multi-omics perspective on studying reproductive biology in Daphnia sinensis.</title>
        <authorList>
            <person name="Jia J."/>
        </authorList>
    </citation>
    <scope>NUCLEOTIDE SEQUENCE [LARGE SCALE GENOMIC DNA]</scope>
    <source>
        <strain evidence="2 3">WSL</strain>
    </source>
</reference>
<protein>
    <submittedName>
        <fullName evidence="2">Uncharacterized protein</fullName>
    </submittedName>
</protein>
<name>A0AAD5KQA5_9CRUS</name>
<evidence type="ECO:0000256" key="1">
    <source>
        <dbReference type="SAM" id="MobiDB-lite"/>
    </source>
</evidence>
<keyword evidence="3" id="KW-1185">Reference proteome</keyword>
<accession>A0AAD5KQA5</accession>
<organism evidence="2 3">
    <name type="scientific">Daphnia sinensis</name>
    <dbReference type="NCBI Taxonomy" id="1820382"/>
    <lineage>
        <taxon>Eukaryota</taxon>
        <taxon>Metazoa</taxon>
        <taxon>Ecdysozoa</taxon>
        <taxon>Arthropoda</taxon>
        <taxon>Crustacea</taxon>
        <taxon>Branchiopoda</taxon>
        <taxon>Diplostraca</taxon>
        <taxon>Cladocera</taxon>
        <taxon>Anomopoda</taxon>
        <taxon>Daphniidae</taxon>
        <taxon>Daphnia</taxon>
        <taxon>Daphnia similis group</taxon>
    </lineage>
</organism>
<feature type="compositionally biased region" description="Basic and acidic residues" evidence="1">
    <location>
        <begin position="59"/>
        <end position="90"/>
    </location>
</feature>
<evidence type="ECO:0000313" key="2">
    <source>
        <dbReference type="EMBL" id="KAI9557214.1"/>
    </source>
</evidence>
<evidence type="ECO:0000313" key="3">
    <source>
        <dbReference type="Proteomes" id="UP000820818"/>
    </source>
</evidence>